<dbReference type="PANTHER" id="PTHR31672">
    <property type="entry name" value="BNACNNG10540D PROTEIN"/>
    <property type="match status" value="1"/>
</dbReference>
<evidence type="ECO:0000313" key="3">
    <source>
        <dbReference type="EMBL" id="CAL5071277.1"/>
    </source>
</evidence>
<dbReference type="Proteomes" id="UP001497457">
    <property type="component" value="Chromosome 6rd"/>
</dbReference>
<dbReference type="EMBL" id="OZ075116">
    <property type="protein sequence ID" value="CAL5071277.1"/>
    <property type="molecule type" value="Genomic_DNA"/>
</dbReference>
<feature type="compositionally biased region" description="Basic and acidic residues" evidence="1">
    <location>
        <begin position="18"/>
        <end position="27"/>
    </location>
</feature>
<gene>
    <name evidence="3" type="ORF">URODEC1_LOCUS103294</name>
</gene>
<proteinExistence type="predicted"/>
<feature type="domain" description="F-box" evidence="2">
    <location>
        <begin position="22"/>
        <end position="71"/>
    </location>
</feature>
<dbReference type="Gene3D" id="1.20.1280.50">
    <property type="match status" value="1"/>
</dbReference>
<sequence length="420" mass="46578">MGRAAQRSASRRRIRARQGTEETSFRRLPPDSITDIFLRLPAKSILRCRAVSKEWRSFTTNPSFVAAHARLQPAQVVLYKYLDTGPYEVALDVVPFSDDGDNADAQRRLIRYPRTRSMLLLASCNGVLLFSKPDNGNFLLCNPATWQWAELPRLPEALRVAGVGEYQYAFYFHEPSNEFRILLRRGHSWPRASSWHILSTGAAEPRRVAAMLPPGASITSNSLMTALPVALNGRLHWPPRVVAATVAGASTTMPVTTEMVVFDTVAETFGRMAGPPTVTAELVKLFDIEGRLVAADFGEEEHVDLWFLEDYGAGRWERRHRVATAWAPRWLAGVERGPPREAADLVCVAAAGDGEGNVMLGSHIWLAVYNLRTRTTRTVASVGPGRNMLVSRHVFSESLVRHPAFAARSAADLGVTFSWC</sequence>
<accession>A0ABC9F886</accession>
<keyword evidence="4" id="KW-1185">Reference proteome</keyword>
<protein>
    <recommendedName>
        <fullName evidence="2">F-box domain-containing protein</fullName>
    </recommendedName>
</protein>
<name>A0ABC9F886_9POAL</name>
<reference evidence="4" key="1">
    <citation type="submission" date="2024-06" db="EMBL/GenBank/DDBJ databases">
        <authorList>
            <person name="Ryan C."/>
        </authorList>
    </citation>
    <scope>NUCLEOTIDE SEQUENCE [LARGE SCALE GENOMIC DNA]</scope>
</reference>
<dbReference type="SMART" id="SM00256">
    <property type="entry name" value="FBOX"/>
    <property type="match status" value="1"/>
</dbReference>
<dbReference type="CDD" id="cd22157">
    <property type="entry name" value="F-box_AtFBW1-like"/>
    <property type="match status" value="1"/>
</dbReference>
<dbReference type="InterPro" id="IPR001810">
    <property type="entry name" value="F-box_dom"/>
</dbReference>
<organism evidence="3 4">
    <name type="scientific">Urochloa decumbens</name>
    <dbReference type="NCBI Taxonomy" id="240449"/>
    <lineage>
        <taxon>Eukaryota</taxon>
        <taxon>Viridiplantae</taxon>
        <taxon>Streptophyta</taxon>
        <taxon>Embryophyta</taxon>
        <taxon>Tracheophyta</taxon>
        <taxon>Spermatophyta</taxon>
        <taxon>Magnoliopsida</taxon>
        <taxon>Liliopsida</taxon>
        <taxon>Poales</taxon>
        <taxon>Poaceae</taxon>
        <taxon>PACMAD clade</taxon>
        <taxon>Panicoideae</taxon>
        <taxon>Panicodae</taxon>
        <taxon>Paniceae</taxon>
        <taxon>Melinidinae</taxon>
        <taxon>Urochloa</taxon>
    </lineage>
</organism>
<dbReference type="Pfam" id="PF00646">
    <property type="entry name" value="F-box"/>
    <property type="match status" value="1"/>
</dbReference>
<dbReference type="InterPro" id="IPR050796">
    <property type="entry name" value="SCF_F-box_component"/>
</dbReference>
<dbReference type="SUPFAM" id="SSF81383">
    <property type="entry name" value="F-box domain"/>
    <property type="match status" value="1"/>
</dbReference>
<reference evidence="3 4" key="2">
    <citation type="submission" date="2024-10" db="EMBL/GenBank/DDBJ databases">
        <authorList>
            <person name="Ryan C."/>
        </authorList>
    </citation>
    <scope>NUCLEOTIDE SEQUENCE [LARGE SCALE GENOMIC DNA]</scope>
</reference>
<dbReference type="AlphaFoldDB" id="A0ABC9F886"/>
<evidence type="ECO:0000313" key="4">
    <source>
        <dbReference type="Proteomes" id="UP001497457"/>
    </source>
</evidence>
<dbReference type="InterPro" id="IPR013187">
    <property type="entry name" value="F-box-assoc_dom_typ3"/>
</dbReference>
<dbReference type="Pfam" id="PF08268">
    <property type="entry name" value="FBA_3"/>
    <property type="match status" value="1"/>
</dbReference>
<evidence type="ECO:0000259" key="2">
    <source>
        <dbReference type="PROSITE" id="PS50181"/>
    </source>
</evidence>
<evidence type="ECO:0000256" key="1">
    <source>
        <dbReference type="SAM" id="MobiDB-lite"/>
    </source>
</evidence>
<dbReference type="PROSITE" id="PS50181">
    <property type="entry name" value="FBOX"/>
    <property type="match status" value="1"/>
</dbReference>
<feature type="region of interest" description="Disordered" evidence="1">
    <location>
        <begin position="1"/>
        <end position="27"/>
    </location>
</feature>
<dbReference type="PANTHER" id="PTHR31672:SF2">
    <property type="entry name" value="F-BOX DOMAIN-CONTAINING PROTEIN"/>
    <property type="match status" value="1"/>
</dbReference>
<dbReference type="InterPro" id="IPR036047">
    <property type="entry name" value="F-box-like_dom_sf"/>
</dbReference>